<dbReference type="OrthoDB" id="2283132at2759"/>
<organism evidence="1 2">
    <name type="scientific">Mucor plumbeus</name>
    <dbReference type="NCBI Taxonomy" id="97098"/>
    <lineage>
        <taxon>Eukaryota</taxon>
        <taxon>Fungi</taxon>
        <taxon>Fungi incertae sedis</taxon>
        <taxon>Mucoromycota</taxon>
        <taxon>Mucoromycotina</taxon>
        <taxon>Mucoromycetes</taxon>
        <taxon>Mucorales</taxon>
        <taxon>Mucorineae</taxon>
        <taxon>Mucoraceae</taxon>
        <taxon>Mucor</taxon>
    </lineage>
</organism>
<proteinExistence type="predicted"/>
<evidence type="ECO:0000313" key="2">
    <source>
        <dbReference type="Proteomes" id="UP000650833"/>
    </source>
</evidence>
<evidence type="ECO:0000313" key="1">
    <source>
        <dbReference type="EMBL" id="KAG2190534.1"/>
    </source>
</evidence>
<sequence>METVTLLKQWRARQLIYHPSTDDLEKTDIGLEELESNIAHKQAGINVRIAQVWAKRMREDPEWDIHEKLTNKVNCAEFQLQEEHIDFLINLFDKQLQTTRKNTVNDLTTAFESFSLKSERTSGRNFHQNERNLTAKRITRRSVARNSEELLIKRKEWIEKWT</sequence>
<dbReference type="EMBL" id="JAEPRC010000948">
    <property type="protein sequence ID" value="KAG2190534.1"/>
    <property type="molecule type" value="Genomic_DNA"/>
</dbReference>
<accession>A0A8H7QEG5</accession>
<dbReference type="AlphaFoldDB" id="A0A8H7QEG5"/>
<reference evidence="1" key="1">
    <citation type="submission" date="2020-12" db="EMBL/GenBank/DDBJ databases">
        <title>Metabolic potential, ecology and presence of endohyphal bacteria is reflected in genomic diversity of Mucoromycotina.</title>
        <authorList>
            <person name="Muszewska A."/>
            <person name="Okrasinska A."/>
            <person name="Steczkiewicz K."/>
            <person name="Drgas O."/>
            <person name="Orlowska M."/>
            <person name="Perlinska-Lenart U."/>
            <person name="Aleksandrzak-Piekarczyk T."/>
            <person name="Szatraj K."/>
            <person name="Zielenkiewicz U."/>
            <person name="Pilsyk S."/>
            <person name="Malc E."/>
            <person name="Mieczkowski P."/>
            <person name="Kruszewska J.S."/>
            <person name="Biernat P."/>
            <person name="Pawlowska J."/>
        </authorList>
    </citation>
    <scope>NUCLEOTIDE SEQUENCE</scope>
    <source>
        <strain evidence="1">CBS 226.32</strain>
    </source>
</reference>
<keyword evidence="2" id="KW-1185">Reference proteome</keyword>
<gene>
    <name evidence="1" type="ORF">INT46_001670</name>
</gene>
<name>A0A8H7QEG5_9FUNG</name>
<comment type="caution">
    <text evidence="1">The sequence shown here is derived from an EMBL/GenBank/DDBJ whole genome shotgun (WGS) entry which is preliminary data.</text>
</comment>
<dbReference type="Proteomes" id="UP000650833">
    <property type="component" value="Unassembled WGS sequence"/>
</dbReference>
<protein>
    <submittedName>
        <fullName evidence="1">Uncharacterized protein</fullName>
    </submittedName>
</protein>